<comment type="caution">
    <text evidence="1">The sequence shown here is derived from an EMBL/GenBank/DDBJ whole genome shotgun (WGS) entry which is preliminary data.</text>
</comment>
<dbReference type="PANTHER" id="PTHR21192:SF2">
    <property type="entry name" value="NADH DEHYDROGENASE [UBIQUINONE] 1 ALPHA SUBCOMPLEX ASSEMBLY FACTOR 3"/>
    <property type="match status" value="1"/>
</dbReference>
<name>M2U7Z7_9SPHN</name>
<accession>M2U7Z7</accession>
<gene>
    <name evidence="1" type="ORF">C725_0042</name>
</gene>
<evidence type="ECO:0008006" key="3">
    <source>
        <dbReference type="Google" id="ProtNLM"/>
    </source>
</evidence>
<dbReference type="Gene3D" id="3.40.1230.10">
    <property type="entry name" value="MTH938-like"/>
    <property type="match status" value="1"/>
</dbReference>
<sequence>MGLQKADAPDGAKLIAGLRGDRFVADGEARAGAFLIWPDGIADVALDDIAALDERVLAPILELDPPRDVILIGSGAAMAWPNMDVLAALRERGLGPEVMDSRAAARTYNLLVAEDRAIAALILPLR</sequence>
<evidence type="ECO:0000313" key="1">
    <source>
        <dbReference type="EMBL" id="EMD84112.1"/>
    </source>
</evidence>
<dbReference type="InterPro" id="IPR007523">
    <property type="entry name" value="NDUFAF3/AAMDC"/>
</dbReference>
<dbReference type="OrthoDB" id="7351393at2"/>
<protein>
    <recommendedName>
        <fullName evidence="3">NADH dehydrogenase [ubiquinone] 1 alpha subcomplex assembly factor 3</fullName>
    </recommendedName>
</protein>
<dbReference type="EMBL" id="AMRV01000001">
    <property type="protein sequence ID" value="EMD84112.1"/>
    <property type="molecule type" value="Genomic_DNA"/>
</dbReference>
<dbReference type="PANTHER" id="PTHR21192">
    <property type="entry name" value="NUCLEAR PROTEIN E3-3"/>
    <property type="match status" value="1"/>
</dbReference>
<dbReference type="AlphaFoldDB" id="M2U7Z7"/>
<reference evidence="1 2" key="1">
    <citation type="journal article" date="2013" name="Genome Announc.">
        <title>Draft Genome Sequence of Strain JLT2015T, Belonging to the Family Sphingomonadaceae of the Alphaproteobacteria.</title>
        <authorList>
            <person name="Tang K."/>
            <person name="Liu K."/>
            <person name="Li S."/>
            <person name="Jiao N."/>
        </authorList>
    </citation>
    <scope>NUCLEOTIDE SEQUENCE [LARGE SCALE GENOMIC DNA]</scope>
    <source>
        <strain evidence="1 2">JLT2015</strain>
    </source>
</reference>
<dbReference type="InterPro" id="IPR036748">
    <property type="entry name" value="MTH938-like_sf"/>
</dbReference>
<evidence type="ECO:0000313" key="2">
    <source>
        <dbReference type="Proteomes" id="UP000011717"/>
    </source>
</evidence>
<dbReference type="SUPFAM" id="SSF64076">
    <property type="entry name" value="MTH938-like"/>
    <property type="match status" value="1"/>
</dbReference>
<dbReference type="RefSeq" id="WP_008599407.1">
    <property type="nucleotide sequence ID" value="NZ_AMRV01000001.1"/>
</dbReference>
<keyword evidence="2" id="KW-1185">Reference proteome</keyword>
<proteinExistence type="predicted"/>
<dbReference type="Proteomes" id="UP000011717">
    <property type="component" value="Unassembled WGS sequence"/>
</dbReference>
<dbReference type="CDD" id="cd00248">
    <property type="entry name" value="Mth938-like"/>
    <property type="match status" value="1"/>
</dbReference>
<dbReference type="Pfam" id="PF04430">
    <property type="entry name" value="DUF498"/>
    <property type="match status" value="1"/>
</dbReference>
<organism evidence="1 2">
    <name type="scientific">Pacificimonas flava</name>
    <dbReference type="NCBI Taxonomy" id="1234595"/>
    <lineage>
        <taxon>Bacteria</taxon>
        <taxon>Pseudomonadati</taxon>
        <taxon>Pseudomonadota</taxon>
        <taxon>Alphaproteobacteria</taxon>
        <taxon>Sphingomonadales</taxon>
        <taxon>Sphingosinicellaceae</taxon>
        <taxon>Pacificimonas</taxon>
    </lineage>
</organism>